<keyword evidence="6" id="KW-0676">Redox-active center</keyword>
<dbReference type="SUPFAM" id="SSF51905">
    <property type="entry name" value="FAD/NAD(P)-binding domain"/>
    <property type="match status" value="1"/>
</dbReference>
<dbReference type="GO" id="GO:0102039">
    <property type="term" value="F:NADH-dependent peroxiredoxin activity"/>
    <property type="evidence" value="ECO:0007669"/>
    <property type="project" value="InterPro"/>
</dbReference>
<sequence>MDKRKGKQKEELIPEQAKKFLRETFANLKEKVLIEVFTGAETAQLDDIVAELVKTVASLSDKIEVGFYPVSSDQARKRGVTRAPSLLIDPEKFRIRYIGAPVGEEGRTLITAILLASNRGVILSEAAVKRLRELQEPRLIQVFVTPTCPYCPQQALNAISAAIVRPDLVTAEVIEMYENKDYIEKYHIITVPFTVINEVPIGTGLKTPELFVEEVISLVSSEKLTAPPTGETVEMDIAVIGGGPAGLTAGMYAGRSGLKTVILEKGTVGGQVLITPVVENYPGYSQIAGRTLVDVMYQQTLQYAHISEGEEVSEIRETEDFFEVKTGRRTYKVKGIILVTGAEHRKLGVPGEDALYGRGLSYCATCDGYFFKDGKRVIVVGGGNTALTDALYLNSIGAEVSLVHWRDTLRAEKFLQQSLEERKIPILWNTVIKEIIGTDSVTGVKLQDLSTGVEREMPVDGVFVAIGYEPNNVLAKMLGLTLDQEGYIKVDSKQRTSMRMVYAAGDVTGGIKQIATAVGQGAIAAVSAFEDISSPYWKEKGSEWWAA</sequence>
<evidence type="ECO:0000313" key="10">
    <source>
        <dbReference type="Proteomes" id="UP000705867"/>
    </source>
</evidence>
<comment type="cofactor">
    <cofactor evidence="5">
        <name>FAD</name>
        <dbReference type="ChEBI" id="CHEBI:57692"/>
    </cofactor>
    <text evidence="5">Binds 1 FAD per subunit.</text>
</comment>
<keyword evidence="4" id="KW-0560">Oxidoreductase</keyword>
<feature type="disulfide bond" description="Redox-active" evidence="6">
    <location>
        <begin position="363"/>
        <end position="366"/>
    </location>
</feature>
<evidence type="ECO:0000259" key="7">
    <source>
        <dbReference type="Pfam" id="PF07992"/>
    </source>
</evidence>
<protein>
    <submittedName>
        <fullName evidence="9">FAD-dependent oxidoreductase</fullName>
    </submittedName>
</protein>
<dbReference type="PRINTS" id="PR00368">
    <property type="entry name" value="FADPNR"/>
</dbReference>
<reference evidence="9" key="2">
    <citation type="submission" date="2021-08" db="EMBL/GenBank/DDBJ databases">
        <authorList>
            <person name="Dalcin Martins P."/>
        </authorList>
    </citation>
    <scope>NUCLEOTIDE SEQUENCE</scope>
    <source>
        <strain evidence="9">MAG_39</strain>
    </source>
</reference>
<keyword evidence="5" id="KW-0274">FAD</keyword>
<dbReference type="GO" id="GO:0051287">
    <property type="term" value="F:NAD binding"/>
    <property type="evidence" value="ECO:0007669"/>
    <property type="project" value="InterPro"/>
</dbReference>
<reference evidence="9" key="1">
    <citation type="journal article" date="2021" name="bioRxiv">
        <title>Unraveling nitrogen, sulfur and carbon metabolic pathways and microbial community transcriptional responses to substrate deprivation and toxicity stresses in a bioreactor mimicking anoxic brackish coastal sediment conditions.</title>
        <authorList>
            <person name="Martins P.D."/>
            <person name="Echeveste M.J."/>
            <person name="Arshad A."/>
            <person name="Kurth J."/>
            <person name="Ouboter H."/>
            <person name="Jetten M.S.M."/>
            <person name="Welte C.U."/>
        </authorList>
    </citation>
    <scope>NUCLEOTIDE SEQUENCE</scope>
    <source>
        <strain evidence="9">MAG_39</strain>
    </source>
</reference>
<feature type="domain" description="Thioredoxin-like fold" evidence="8">
    <location>
        <begin position="140"/>
        <end position="215"/>
    </location>
</feature>
<name>A0A953SH16_9BACT</name>
<dbReference type="GO" id="GO:0000302">
    <property type="term" value="P:response to reactive oxygen species"/>
    <property type="evidence" value="ECO:0007669"/>
    <property type="project" value="InterPro"/>
</dbReference>
<evidence type="ECO:0000256" key="6">
    <source>
        <dbReference type="PIRSR" id="PIRSR000238-2"/>
    </source>
</evidence>
<keyword evidence="5" id="KW-0520">NAD</keyword>
<feature type="binding site" evidence="5">
    <location>
        <begin position="496"/>
        <end position="506"/>
    </location>
    <ligand>
        <name>FAD</name>
        <dbReference type="ChEBI" id="CHEBI:57692"/>
    </ligand>
</feature>
<evidence type="ECO:0000256" key="5">
    <source>
        <dbReference type="PIRSR" id="PIRSR000238-1"/>
    </source>
</evidence>
<dbReference type="EMBL" id="JAIOIV010000127">
    <property type="protein sequence ID" value="MBZ0157753.1"/>
    <property type="molecule type" value="Genomic_DNA"/>
</dbReference>
<dbReference type="AlphaFoldDB" id="A0A953SH16"/>
<comment type="subunit">
    <text evidence="2">Homodimer.</text>
</comment>
<dbReference type="PIRSF" id="PIRSF000238">
    <property type="entry name" value="AhpF"/>
    <property type="match status" value="1"/>
</dbReference>
<dbReference type="PROSITE" id="PS51354">
    <property type="entry name" value="GLUTAREDOXIN_2"/>
    <property type="match status" value="1"/>
</dbReference>
<dbReference type="InterPro" id="IPR012336">
    <property type="entry name" value="Thioredoxin-like_fold"/>
</dbReference>
<dbReference type="Pfam" id="PF13192">
    <property type="entry name" value="Thioredoxin_3"/>
    <property type="match status" value="1"/>
</dbReference>
<dbReference type="Proteomes" id="UP000705867">
    <property type="component" value="Unassembled WGS sequence"/>
</dbReference>
<feature type="binding site" evidence="5">
    <location>
        <begin position="376"/>
        <end position="390"/>
    </location>
    <ligand>
        <name>NAD(+)</name>
        <dbReference type="ChEBI" id="CHEBI:57540"/>
    </ligand>
</feature>
<evidence type="ECO:0000256" key="2">
    <source>
        <dbReference type="ARBA" id="ARBA00011738"/>
    </source>
</evidence>
<evidence type="ECO:0000259" key="8">
    <source>
        <dbReference type="Pfam" id="PF13192"/>
    </source>
</evidence>
<dbReference type="CDD" id="cd02973">
    <property type="entry name" value="TRX_GRX_like"/>
    <property type="match status" value="1"/>
</dbReference>
<dbReference type="InterPro" id="IPR023753">
    <property type="entry name" value="FAD/NAD-binding_dom"/>
</dbReference>
<dbReference type="InterPro" id="IPR012081">
    <property type="entry name" value="Alkyl_hydroperoxide_Rdtase_suF"/>
</dbReference>
<accession>A0A953SH16</accession>
<evidence type="ECO:0000313" key="9">
    <source>
        <dbReference type="EMBL" id="MBZ0157753.1"/>
    </source>
</evidence>
<evidence type="ECO:0000256" key="1">
    <source>
        <dbReference type="ARBA" id="ARBA00009333"/>
    </source>
</evidence>
<feature type="domain" description="FAD/NAD(P)-binding" evidence="7">
    <location>
        <begin position="235"/>
        <end position="521"/>
    </location>
</feature>
<dbReference type="InterPro" id="IPR036188">
    <property type="entry name" value="FAD/NAD-bd_sf"/>
</dbReference>
<comment type="similarity">
    <text evidence="1">Belongs to the class-II pyridine nucleotide-disulfide oxidoreductase family.</text>
</comment>
<dbReference type="PRINTS" id="PR00469">
    <property type="entry name" value="PNDRDTASEII"/>
</dbReference>
<keyword evidence="6" id="KW-1015">Disulfide bond</keyword>
<dbReference type="Pfam" id="PF07992">
    <property type="entry name" value="Pyr_redox_2"/>
    <property type="match status" value="1"/>
</dbReference>
<dbReference type="GO" id="GO:0050660">
    <property type="term" value="F:flavin adenine dinucleotide binding"/>
    <property type="evidence" value="ECO:0007669"/>
    <property type="project" value="InterPro"/>
</dbReference>
<keyword evidence="5" id="KW-0521">NADP</keyword>
<organism evidence="9 10">
    <name type="scientific">Candidatus Nitrobium versatile</name>
    <dbReference type="NCBI Taxonomy" id="2884831"/>
    <lineage>
        <taxon>Bacteria</taxon>
        <taxon>Pseudomonadati</taxon>
        <taxon>Nitrospirota</taxon>
        <taxon>Nitrospiria</taxon>
        <taxon>Nitrospirales</taxon>
        <taxon>Nitrospiraceae</taxon>
        <taxon>Candidatus Nitrobium</taxon>
    </lineage>
</organism>
<dbReference type="Gene3D" id="3.50.50.60">
    <property type="entry name" value="FAD/NAD(P)-binding domain"/>
    <property type="match status" value="2"/>
</dbReference>
<evidence type="ECO:0000256" key="3">
    <source>
        <dbReference type="ARBA" id="ARBA00022630"/>
    </source>
</evidence>
<comment type="caution">
    <text evidence="9">The sequence shown here is derived from an EMBL/GenBank/DDBJ whole genome shotgun (WGS) entry which is preliminary data.</text>
</comment>
<dbReference type="SUPFAM" id="SSF52833">
    <property type="entry name" value="Thioredoxin-like"/>
    <property type="match status" value="2"/>
</dbReference>
<dbReference type="Gene3D" id="3.40.30.80">
    <property type="match status" value="1"/>
</dbReference>
<dbReference type="InterPro" id="IPR036249">
    <property type="entry name" value="Thioredoxin-like_sf"/>
</dbReference>
<dbReference type="PANTHER" id="PTHR48105">
    <property type="entry name" value="THIOREDOXIN REDUCTASE 1-RELATED-RELATED"/>
    <property type="match status" value="1"/>
</dbReference>
<evidence type="ECO:0000256" key="4">
    <source>
        <dbReference type="ARBA" id="ARBA00023002"/>
    </source>
</evidence>
<proteinExistence type="inferred from homology"/>
<dbReference type="InterPro" id="IPR050097">
    <property type="entry name" value="Ferredoxin-NADP_redctase_2"/>
</dbReference>
<keyword evidence="3" id="KW-0285">Flavoprotein</keyword>
<gene>
    <name evidence="9" type="ORF">K8I29_16275</name>
</gene>